<name>A0A8X6L3V1_TRICU</name>
<dbReference type="SUPFAM" id="SSF52540">
    <property type="entry name" value="P-loop containing nucleoside triphosphate hydrolases"/>
    <property type="match status" value="1"/>
</dbReference>
<dbReference type="Pfam" id="PF01057">
    <property type="entry name" value="Parvo_NS1"/>
    <property type="match status" value="1"/>
</dbReference>
<evidence type="ECO:0000313" key="5">
    <source>
        <dbReference type="EMBL" id="GFQ95494.1"/>
    </source>
</evidence>
<feature type="region of interest" description="Disordered" evidence="3">
    <location>
        <begin position="358"/>
        <end position="384"/>
    </location>
</feature>
<proteinExistence type="predicted"/>
<evidence type="ECO:0000259" key="4">
    <source>
        <dbReference type="PROSITE" id="PS51206"/>
    </source>
</evidence>
<keyword evidence="1" id="KW-0547">Nucleotide-binding</keyword>
<dbReference type="OrthoDB" id="6436484at2759"/>
<keyword evidence="2" id="KW-0067">ATP-binding</keyword>
<dbReference type="EMBL" id="BMAO01034274">
    <property type="protein sequence ID" value="GFQ95494.1"/>
    <property type="molecule type" value="Genomic_DNA"/>
</dbReference>
<dbReference type="InterPro" id="IPR027417">
    <property type="entry name" value="P-loop_NTPase"/>
</dbReference>
<protein>
    <submittedName>
        <fullName evidence="5">Initiator protein NS1</fullName>
    </submittedName>
</protein>
<comment type="caution">
    <text evidence="5">The sequence shown here is derived from an EMBL/GenBank/DDBJ whole genome shotgun (WGS) entry which is preliminary data.</text>
</comment>
<evidence type="ECO:0000256" key="3">
    <source>
        <dbReference type="SAM" id="MobiDB-lite"/>
    </source>
</evidence>
<dbReference type="PROSITE" id="PS51206">
    <property type="entry name" value="SF3_HELICASE_1"/>
    <property type="match status" value="1"/>
</dbReference>
<evidence type="ECO:0000256" key="1">
    <source>
        <dbReference type="ARBA" id="ARBA00022741"/>
    </source>
</evidence>
<reference evidence="5" key="1">
    <citation type="submission" date="2020-07" db="EMBL/GenBank/DDBJ databases">
        <title>Multicomponent nature underlies the extraordinary mechanical properties of spider dragline silk.</title>
        <authorList>
            <person name="Kono N."/>
            <person name="Nakamura H."/>
            <person name="Mori M."/>
            <person name="Yoshida Y."/>
            <person name="Ohtoshi R."/>
            <person name="Malay A.D."/>
            <person name="Moran D.A.P."/>
            <person name="Tomita M."/>
            <person name="Numata K."/>
            <person name="Arakawa K."/>
        </authorList>
    </citation>
    <scope>NUCLEOTIDE SEQUENCE</scope>
</reference>
<dbReference type="Proteomes" id="UP000887116">
    <property type="component" value="Unassembled WGS sequence"/>
</dbReference>
<dbReference type="GO" id="GO:0019079">
    <property type="term" value="P:viral genome replication"/>
    <property type="evidence" value="ECO:0007669"/>
    <property type="project" value="InterPro"/>
</dbReference>
<gene>
    <name evidence="5" type="primary">NS1</name>
    <name evidence="5" type="ORF">TNCT_171761</name>
</gene>
<evidence type="ECO:0000313" key="6">
    <source>
        <dbReference type="Proteomes" id="UP000887116"/>
    </source>
</evidence>
<feature type="domain" description="SF3 helicase" evidence="4">
    <location>
        <begin position="504"/>
        <end position="666"/>
    </location>
</feature>
<evidence type="ECO:0000256" key="2">
    <source>
        <dbReference type="ARBA" id="ARBA00022840"/>
    </source>
</evidence>
<accession>A0A8X6L3V1</accession>
<keyword evidence="6" id="KW-1185">Reference proteome</keyword>
<dbReference type="GO" id="GO:0005524">
    <property type="term" value="F:ATP binding"/>
    <property type="evidence" value="ECO:0007669"/>
    <property type="project" value="UniProtKB-KW"/>
</dbReference>
<organism evidence="5 6">
    <name type="scientific">Trichonephila clavata</name>
    <name type="common">Joro spider</name>
    <name type="synonym">Nephila clavata</name>
    <dbReference type="NCBI Taxonomy" id="2740835"/>
    <lineage>
        <taxon>Eukaryota</taxon>
        <taxon>Metazoa</taxon>
        <taxon>Ecdysozoa</taxon>
        <taxon>Arthropoda</taxon>
        <taxon>Chelicerata</taxon>
        <taxon>Arachnida</taxon>
        <taxon>Araneae</taxon>
        <taxon>Araneomorphae</taxon>
        <taxon>Entelegynae</taxon>
        <taxon>Araneoidea</taxon>
        <taxon>Nephilidae</taxon>
        <taxon>Trichonephila</taxon>
    </lineage>
</organism>
<dbReference type="InterPro" id="IPR014015">
    <property type="entry name" value="Helicase_SF3_DNA-vir"/>
</dbReference>
<sequence length="668" mass="78090">MYFSRLFLEKIVDHEIIGCDDLIFLMERFKDLGEHDLENVYYYWMENVHKKWLPLLDGPALSMRQPDDIETREPDDPYTKHTIRCRAVNFHNWVVSTPMSRLLFTHLLNEVTVHDFEDYIHLHETKLHVCGAGENHTDFGCLGKPDLDDLTGTAVQPEIVGRFDPVSEQPLEDQTSAHLRLRVIKSLNPDLYYSFKTELLDIFRESLGVLLNTSFGPSRRYISDVLVLGNGKERRQLLEWLERNGATFPGQLYGYVEEETHIHIVHDCAYSNRSCRCKWRNHPGIRSTIKKPIRRPKFIGQFSWLDWFYVIVYFLMSKRGGEKKVWIAGRVRRLPGGPESVRWEALRARAENFLERERERIQRDSEPEEPSDVNGKQAVSKRLRGPAETRGRFAELCELTQFLLGKYLCIPLTDIRKIILPNNSDHNLKLHDPVNERHYLAACKLFSQSINSFSLLELKNMLDKTQPVFYANCASNPFKYYHDRKTSFNFLLDLLKFQLNDDEDKIRDLLYNIKNWFNKKGWMEFKDNEYKLNSKINTIAVIGPPNAGKNYFWDCLAAIALNVGHIGRVNNKTNQFALQEVIDKRLIIGNEINMEDGAKDDFKKLCEGKALNIRVKHCPDGIYYRTPVLLLSNNNLDICNDPTFRDVRLKCFNWKKCELLKSCRRMNG</sequence>
<dbReference type="AlphaFoldDB" id="A0A8X6L3V1"/>
<dbReference type="Gene3D" id="3.40.50.300">
    <property type="entry name" value="P-loop containing nucleotide triphosphate hydrolases"/>
    <property type="match status" value="1"/>
</dbReference>
<dbReference type="InterPro" id="IPR001257">
    <property type="entry name" value="Parvovirus_NS1_helicase"/>
</dbReference>